<protein>
    <submittedName>
        <fullName evidence="8">RNA polymerase sigma factor</fullName>
    </submittedName>
</protein>
<dbReference type="Proteomes" id="UP001595699">
    <property type="component" value="Unassembled WGS sequence"/>
</dbReference>
<dbReference type="Gene3D" id="1.10.10.10">
    <property type="entry name" value="Winged helix-like DNA-binding domain superfamily/Winged helix DNA-binding domain"/>
    <property type="match status" value="1"/>
</dbReference>
<dbReference type="PANTHER" id="PTHR43133">
    <property type="entry name" value="RNA POLYMERASE ECF-TYPE SIGMA FACTO"/>
    <property type="match status" value="1"/>
</dbReference>
<dbReference type="InterPro" id="IPR013249">
    <property type="entry name" value="RNA_pol_sigma70_r4_t2"/>
</dbReference>
<dbReference type="InterPro" id="IPR007627">
    <property type="entry name" value="RNA_pol_sigma70_r2"/>
</dbReference>
<dbReference type="InterPro" id="IPR039425">
    <property type="entry name" value="RNA_pol_sigma-70-like"/>
</dbReference>
<keyword evidence="2" id="KW-0805">Transcription regulation</keyword>
<reference evidence="9" key="1">
    <citation type="journal article" date="2019" name="Int. J. Syst. Evol. Microbiol.">
        <title>The Global Catalogue of Microorganisms (GCM) 10K type strain sequencing project: providing services to taxonomists for standard genome sequencing and annotation.</title>
        <authorList>
            <consortium name="The Broad Institute Genomics Platform"/>
            <consortium name="The Broad Institute Genome Sequencing Center for Infectious Disease"/>
            <person name="Wu L."/>
            <person name="Ma J."/>
        </authorList>
    </citation>
    <scope>NUCLEOTIDE SEQUENCE [LARGE SCALE GENOMIC DNA]</scope>
    <source>
        <strain evidence="9">CGMCC 4.7241</strain>
    </source>
</reference>
<gene>
    <name evidence="8" type="ORF">ACFOUW_21985</name>
</gene>
<dbReference type="InterPro" id="IPR013324">
    <property type="entry name" value="RNA_pol_sigma_r3/r4-like"/>
</dbReference>
<sequence length="184" mass="20475">MPDPDAAERAFTEIFDAHRPGVYGYLLGRVSDPDTARDLLQETFLRVWRRLDEVRAIAPERQRAWIFAVARNLVTDTYRARATREAMGEALQDVVRTTIPETDQPDARAATAELVSEVGAAVRNLPEDLRVILAMHAVSELTSAQIGAALELPAGTVRYKLNQARRALARDLGLSEPSLEEARR</sequence>
<dbReference type="InterPro" id="IPR013325">
    <property type="entry name" value="RNA_pol_sigma_r2"/>
</dbReference>
<accession>A0ABV7YHH3</accession>
<dbReference type="SUPFAM" id="SSF88659">
    <property type="entry name" value="Sigma3 and sigma4 domains of RNA polymerase sigma factors"/>
    <property type="match status" value="1"/>
</dbReference>
<dbReference type="InterPro" id="IPR036388">
    <property type="entry name" value="WH-like_DNA-bd_sf"/>
</dbReference>
<dbReference type="RefSeq" id="WP_205115560.1">
    <property type="nucleotide sequence ID" value="NZ_JAFBCM010000001.1"/>
</dbReference>
<keyword evidence="9" id="KW-1185">Reference proteome</keyword>
<dbReference type="PANTHER" id="PTHR43133:SF52">
    <property type="entry name" value="ECF RNA POLYMERASE SIGMA FACTOR SIGL"/>
    <property type="match status" value="1"/>
</dbReference>
<dbReference type="Gene3D" id="1.10.1740.10">
    <property type="match status" value="1"/>
</dbReference>
<dbReference type="NCBIfam" id="TIGR02937">
    <property type="entry name" value="sigma70-ECF"/>
    <property type="match status" value="1"/>
</dbReference>
<feature type="domain" description="RNA polymerase sigma factor 70 region 4 type 2" evidence="7">
    <location>
        <begin position="118"/>
        <end position="168"/>
    </location>
</feature>
<evidence type="ECO:0000313" key="8">
    <source>
        <dbReference type="EMBL" id="MFC3763525.1"/>
    </source>
</evidence>
<dbReference type="SUPFAM" id="SSF88946">
    <property type="entry name" value="Sigma2 domain of RNA polymerase sigma factors"/>
    <property type="match status" value="1"/>
</dbReference>
<dbReference type="InterPro" id="IPR014284">
    <property type="entry name" value="RNA_pol_sigma-70_dom"/>
</dbReference>
<dbReference type="EMBL" id="JBHRZH010000019">
    <property type="protein sequence ID" value="MFC3763525.1"/>
    <property type="molecule type" value="Genomic_DNA"/>
</dbReference>
<evidence type="ECO:0000256" key="2">
    <source>
        <dbReference type="ARBA" id="ARBA00023015"/>
    </source>
</evidence>
<proteinExistence type="inferred from homology"/>
<comment type="caution">
    <text evidence="8">The sequence shown here is derived from an EMBL/GenBank/DDBJ whole genome shotgun (WGS) entry which is preliminary data.</text>
</comment>
<evidence type="ECO:0000256" key="1">
    <source>
        <dbReference type="ARBA" id="ARBA00010641"/>
    </source>
</evidence>
<dbReference type="Pfam" id="PF04542">
    <property type="entry name" value="Sigma70_r2"/>
    <property type="match status" value="1"/>
</dbReference>
<keyword evidence="5" id="KW-0804">Transcription</keyword>
<evidence type="ECO:0000256" key="5">
    <source>
        <dbReference type="ARBA" id="ARBA00023163"/>
    </source>
</evidence>
<organism evidence="8 9">
    <name type="scientific">Tenggerimyces flavus</name>
    <dbReference type="NCBI Taxonomy" id="1708749"/>
    <lineage>
        <taxon>Bacteria</taxon>
        <taxon>Bacillati</taxon>
        <taxon>Actinomycetota</taxon>
        <taxon>Actinomycetes</taxon>
        <taxon>Propionibacteriales</taxon>
        <taxon>Nocardioidaceae</taxon>
        <taxon>Tenggerimyces</taxon>
    </lineage>
</organism>
<dbReference type="Pfam" id="PF08281">
    <property type="entry name" value="Sigma70_r4_2"/>
    <property type="match status" value="1"/>
</dbReference>
<feature type="domain" description="RNA polymerase sigma-70 region 2" evidence="6">
    <location>
        <begin position="15"/>
        <end position="82"/>
    </location>
</feature>
<evidence type="ECO:0000256" key="4">
    <source>
        <dbReference type="ARBA" id="ARBA00023125"/>
    </source>
</evidence>
<evidence type="ECO:0000259" key="6">
    <source>
        <dbReference type="Pfam" id="PF04542"/>
    </source>
</evidence>
<evidence type="ECO:0000259" key="7">
    <source>
        <dbReference type="Pfam" id="PF08281"/>
    </source>
</evidence>
<keyword evidence="4" id="KW-0238">DNA-binding</keyword>
<evidence type="ECO:0000256" key="3">
    <source>
        <dbReference type="ARBA" id="ARBA00023082"/>
    </source>
</evidence>
<name>A0ABV7YHH3_9ACTN</name>
<comment type="similarity">
    <text evidence="1">Belongs to the sigma-70 factor family. ECF subfamily.</text>
</comment>
<keyword evidence="3" id="KW-0731">Sigma factor</keyword>
<evidence type="ECO:0000313" key="9">
    <source>
        <dbReference type="Proteomes" id="UP001595699"/>
    </source>
</evidence>